<feature type="chain" id="PRO_5007230828" evidence="2">
    <location>
        <begin position="29"/>
        <end position="402"/>
    </location>
</feature>
<evidence type="ECO:0000313" key="5">
    <source>
        <dbReference type="Proteomes" id="UP000000925"/>
    </source>
</evidence>
<dbReference type="GO" id="GO:0016020">
    <property type="term" value="C:membrane"/>
    <property type="evidence" value="ECO:0007669"/>
    <property type="project" value="InterPro"/>
</dbReference>
<dbReference type="GO" id="GO:0015288">
    <property type="term" value="F:porin activity"/>
    <property type="evidence" value="ECO:0007669"/>
    <property type="project" value="InterPro"/>
</dbReference>
<dbReference type="Proteomes" id="UP000000925">
    <property type="component" value="Chromosome"/>
</dbReference>
<organism evidence="4 5">
    <name type="scientific">Coraliomargarita akajimensis (strain DSM 45221 / IAM 15411 / JCM 23193 / KCTC 12865 / 04OKA010-24)</name>
    <dbReference type="NCBI Taxonomy" id="583355"/>
    <lineage>
        <taxon>Bacteria</taxon>
        <taxon>Pseudomonadati</taxon>
        <taxon>Verrucomicrobiota</taxon>
        <taxon>Opitutia</taxon>
        <taxon>Puniceicoccales</taxon>
        <taxon>Coraliomargaritaceae</taxon>
        <taxon>Coraliomargarita</taxon>
    </lineage>
</organism>
<feature type="compositionally biased region" description="Low complexity" evidence="3">
    <location>
        <begin position="39"/>
        <end position="48"/>
    </location>
</feature>
<dbReference type="Gene3D" id="2.40.160.180">
    <property type="entry name" value="Carbohydrate-selective porin OprB"/>
    <property type="match status" value="1"/>
</dbReference>
<evidence type="ECO:0000256" key="1">
    <source>
        <dbReference type="ARBA" id="ARBA00008769"/>
    </source>
</evidence>
<dbReference type="AlphaFoldDB" id="D5EPC8"/>
<feature type="signal peptide" evidence="2">
    <location>
        <begin position="1"/>
        <end position="28"/>
    </location>
</feature>
<feature type="region of interest" description="Disordered" evidence="3">
    <location>
        <begin position="31"/>
        <end position="50"/>
    </location>
</feature>
<evidence type="ECO:0000313" key="4">
    <source>
        <dbReference type="EMBL" id="ADE55638.1"/>
    </source>
</evidence>
<keyword evidence="5" id="KW-1185">Reference proteome</keyword>
<evidence type="ECO:0000256" key="2">
    <source>
        <dbReference type="RuleBase" id="RU363072"/>
    </source>
</evidence>
<accession>D5EPC8</accession>
<dbReference type="eggNOG" id="COG3659">
    <property type="taxonomic scope" value="Bacteria"/>
</dbReference>
<dbReference type="EMBL" id="CP001998">
    <property type="protein sequence ID" value="ADE55638.1"/>
    <property type="molecule type" value="Genomic_DNA"/>
</dbReference>
<sequence length="402" mass="43891">MSPQTKRRLFAFALINVLWIAFPTQSTSAGLGGPSGVVQEQEQAEQSEGTFSGLAPYREWKADLRKDHGLTFGLYAYLLYQAASESLPGQDDTAFGGIYRFQGSWEAIGRGGNNPGRLEWRVEYRSAANQPSTALSPSGALNSGFPYSDNFDVDLAVINWTQTFFNQRAGIAIGRLAFDVYLDPYAFQTTGRAYLNRAFVLNPTIPTTGIGALGAAGKGFVTDNLWIGGQAYDANAKNGEFDLDTIQQNEWLSAVEIGWTPGIEHYKTRRIQATFWHRDALSEAGVEAGTGLALSATYQMDQWLPFVRMGWSDGGAGVPAELMASTGFEYTVKSDQFASIGLGWAKPTANTSADEYVIETSYRWQATPGVSITPDLQLLLNPSKHPNKDTVWVGGIRCILTL</sequence>
<dbReference type="InterPro" id="IPR007049">
    <property type="entry name" value="Carb-sel_porin_OprB"/>
</dbReference>
<dbReference type="HOGENOM" id="CLU_672140_0_0_0"/>
<dbReference type="GO" id="GO:0008643">
    <property type="term" value="P:carbohydrate transport"/>
    <property type="evidence" value="ECO:0007669"/>
    <property type="project" value="InterPro"/>
</dbReference>
<gene>
    <name evidence="4" type="ordered locus">Caka_2622</name>
</gene>
<evidence type="ECO:0000256" key="3">
    <source>
        <dbReference type="SAM" id="MobiDB-lite"/>
    </source>
</evidence>
<proteinExistence type="inferred from homology"/>
<dbReference type="InterPro" id="IPR038673">
    <property type="entry name" value="OprB_sf"/>
</dbReference>
<dbReference type="STRING" id="583355.Caka_2622"/>
<name>D5EPC8_CORAD</name>
<keyword evidence="2" id="KW-0732">Signal</keyword>
<dbReference type="KEGG" id="caa:Caka_2622"/>
<dbReference type="OrthoDB" id="236886at2"/>
<reference evidence="4 5" key="1">
    <citation type="journal article" date="2010" name="Stand. Genomic Sci.">
        <title>Complete genome sequence of Coraliomargarita akajimensis type strain (04OKA010-24).</title>
        <authorList>
            <person name="Mavromatis K."/>
            <person name="Abt B."/>
            <person name="Brambilla E."/>
            <person name="Lapidus A."/>
            <person name="Copeland A."/>
            <person name="Deshpande S."/>
            <person name="Nolan M."/>
            <person name="Lucas S."/>
            <person name="Tice H."/>
            <person name="Cheng J.F."/>
            <person name="Han C."/>
            <person name="Detter J.C."/>
            <person name="Woyke T."/>
            <person name="Goodwin L."/>
            <person name="Pitluck S."/>
            <person name="Held B."/>
            <person name="Brettin T."/>
            <person name="Tapia R."/>
            <person name="Ivanova N."/>
            <person name="Mikhailova N."/>
            <person name="Pati A."/>
            <person name="Liolios K."/>
            <person name="Chen A."/>
            <person name="Palaniappan K."/>
            <person name="Land M."/>
            <person name="Hauser L."/>
            <person name="Chang Y.J."/>
            <person name="Jeffries C.D."/>
            <person name="Rohde M."/>
            <person name="Goker M."/>
            <person name="Bristow J."/>
            <person name="Eisen J.A."/>
            <person name="Markowitz V."/>
            <person name="Hugenholtz P."/>
            <person name="Klenk H.P."/>
            <person name="Kyrpides N.C."/>
        </authorList>
    </citation>
    <scope>NUCLEOTIDE SEQUENCE [LARGE SCALE GENOMIC DNA]</scope>
    <source>
        <strain evidence="5">DSM 45221 / IAM 15411 / JCM 23193 / KCTC 12865</strain>
    </source>
</reference>
<dbReference type="RefSeq" id="WP_013044360.1">
    <property type="nucleotide sequence ID" value="NC_014008.1"/>
</dbReference>
<dbReference type="Pfam" id="PF04966">
    <property type="entry name" value="OprB"/>
    <property type="match status" value="1"/>
</dbReference>
<comment type="similarity">
    <text evidence="1 2">Belongs to the OprB family.</text>
</comment>
<protein>
    <submittedName>
        <fullName evidence="4">Carbohydrate-selective porin OprB</fullName>
    </submittedName>
</protein>